<gene>
    <name evidence="3" type="ORF">ACFP85_04245</name>
</gene>
<dbReference type="Proteomes" id="UP001596364">
    <property type="component" value="Unassembled WGS sequence"/>
</dbReference>
<dbReference type="InterPro" id="IPR045376">
    <property type="entry name" value="Maf_N"/>
</dbReference>
<dbReference type="RefSeq" id="WP_377148494.1">
    <property type="nucleotide sequence ID" value="NZ_JBHSUS010000001.1"/>
</dbReference>
<feature type="domain" description="Glycosyltransferase Maf N-terminal" evidence="2">
    <location>
        <begin position="31"/>
        <end position="237"/>
    </location>
</feature>
<dbReference type="PANTHER" id="PTHR41786">
    <property type="entry name" value="MOTILITY ACCESSORY FACTOR MAF"/>
    <property type="match status" value="1"/>
</dbReference>
<organism evidence="3 4">
    <name type="scientific">Pseudobowmanella zhangzhouensis</name>
    <dbReference type="NCBI Taxonomy" id="1537679"/>
    <lineage>
        <taxon>Bacteria</taxon>
        <taxon>Pseudomonadati</taxon>
        <taxon>Pseudomonadota</taxon>
        <taxon>Gammaproteobacteria</taxon>
        <taxon>Alteromonadales</taxon>
        <taxon>Alteromonadaceae</taxon>
    </lineage>
</organism>
<evidence type="ECO:0000259" key="2">
    <source>
        <dbReference type="Pfam" id="PF20157"/>
    </source>
</evidence>
<evidence type="ECO:0000313" key="3">
    <source>
        <dbReference type="EMBL" id="MFC6439359.1"/>
    </source>
</evidence>
<reference evidence="4" key="1">
    <citation type="journal article" date="2019" name="Int. J. Syst. Evol. Microbiol.">
        <title>The Global Catalogue of Microorganisms (GCM) 10K type strain sequencing project: providing services to taxonomists for standard genome sequencing and annotation.</title>
        <authorList>
            <consortium name="The Broad Institute Genomics Platform"/>
            <consortium name="The Broad Institute Genome Sequencing Center for Infectious Disease"/>
            <person name="Wu L."/>
            <person name="Ma J."/>
        </authorList>
    </citation>
    <scope>NUCLEOTIDE SEQUENCE [LARGE SCALE GENOMIC DNA]</scope>
    <source>
        <strain evidence="4">CGMCC 1.16031</strain>
    </source>
</reference>
<dbReference type="EMBL" id="JBHSUS010000001">
    <property type="protein sequence ID" value="MFC6439359.1"/>
    <property type="molecule type" value="Genomic_DNA"/>
</dbReference>
<dbReference type="PANTHER" id="PTHR41786:SF1">
    <property type="entry name" value="6-HYDROXYMETHYLPTERIN DIPHOSPHOKINASE MPTE-LIKE DOMAIN-CONTAINING PROTEIN"/>
    <property type="match status" value="1"/>
</dbReference>
<protein>
    <submittedName>
        <fullName evidence="3">6-hydroxymethylpterin diphosphokinase MptE-like protein</fullName>
    </submittedName>
</protein>
<feature type="domain" description="Glycosyltransferase Maf N-terminal" evidence="2">
    <location>
        <begin position="283"/>
        <end position="510"/>
    </location>
</feature>
<comment type="caution">
    <text evidence="3">The sequence shown here is derived from an EMBL/GenBank/DDBJ whole genome shotgun (WGS) entry which is preliminary data.</text>
</comment>
<proteinExistence type="predicted"/>
<dbReference type="Pfam" id="PF20157">
    <property type="entry name" value="Maf_flag10_N"/>
    <property type="match status" value="2"/>
</dbReference>
<dbReference type="InterPro" id="IPR002826">
    <property type="entry name" value="MptE-like"/>
</dbReference>
<accession>A0ABW1XH38</accession>
<sequence>MLKDIRLHLHQDEDAQTALEDLQADFIAAQFQQNMRALRAHMPSVAAELEQVRSQNISIFCNKSGGHNIVDYGTGRVLYGLEPQQEITTHLQHWQQHPLFIDLANQHPLHHSTDDVATRAAAIAKRSPLPEEVDTLVVFGLGLGQHLATLLQQHRIRHLVVYEPELQYLHSSSLVGDWQQILDLAQQKNTLLFMLSGKDGRDLVENMQELQQHAGIAGFYLYKHYHHPVFDGIEQDLMLRSWPQIAAQGLRLKRDDFAAYKPLFCALAEPEQLAVCKSEHHPRFQQNMAAFSHYFPDIAAQFRDYTPRYWWPVAAGDEVNLLDLSDLALLYSKSPAEDGQLNSDNFVNHPNKDGLVLGYKGEKLKNYLHYQYVAKTESLMARLEEKRGTLPDTIKSLIMFGLGSGYQLQALLDGHRVEKLFICEPNRDFFYASLFAIDWAEILKQVDDNGWRIYLNVGDDGSNLFRDLLHQFYAIGPYNLANTYFYQSYHNPNLSDAVANLREQLQVVISMGEYFDHARYGIAHTTETLRRGYHLLTDRKTRPIPFELGEVPVFVVGNGPSLDASLDAIREYRDQAIVISCGTALMPLQKAGIVPDYHAEIEQNRSTFDWCSRVGDFEFLKQITLISCNGIHPDTCDLFKDVLIALKDGESSTVSATEVLGKGRFHELKFAFPTVSNLVVNLFCELGFTQLYLLGVDLGFVDDKHHHSKQSGYYDQQGEELYNYRERNHTALRVPGNFRPMVFTKHEFKVSKTIIEQALANHRQVECFNCSDGAKIAGATPLNLDFMLITSAAETKQQALHFLHEKAFTAVEDYSHYPARFDAHFRPDVLHTELNKLQQLVDATEATPESIDQLIEKQRILLFASYKTSKSLLFYLFYGSMNYTNAFLSKVLSVNQSEKEALGVALDMWKQALADIVGDYLQQPAKFDTVSSFSSARMSSWIKRVATSVCHLEVHGDTQLQSDWLQQIPAWRASAQDKANWRVLWLNRGDSQQETADYHLVILPHGDLSATGNIVSNSQLTIMLPGFHRLSLDTTDILNGIAPVWYSNLVINLCSSLRQANFSRGCIIAKVRFLANDSPHKPYEQYFSGLDAIGHYVDFGSYIWIPATAQVRPEQLIDGFGTRGRQVFHPPTPQDLVIVINQAGFSKMQQIAENGSRK</sequence>
<feature type="domain" description="6-hydroxymethylpterin diphosphokinase MptE-like" evidence="1">
    <location>
        <begin position="550"/>
        <end position="702"/>
    </location>
</feature>
<evidence type="ECO:0000259" key="1">
    <source>
        <dbReference type="Pfam" id="PF01973"/>
    </source>
</evidence>
<name>A0ABW1XH38_9ALTE</name>
<dbReference type="Pfam" id="PF01973">
    <property type="entry name" value="MptE-like"/>
    <property type="match status" value="1"/>
</dbReference>
<evidence type="ECO:0000313" key="4">
    <source>
        <dbReference type="Proteomes" id="UP001596364"/>
    </source>
</evidence>
<keyword evidence="4" id="KW-1185">Reference proteome</keyword>
<dbReference type="Gene3D" id="3.90.1480.10">
    <property type="entry name" value="Alpha-2,3-sialyltransferase"/>
    <property type="match status" value="1"/>
</dbReference>